<reference evidence="3" key="1">
    <citation type="submission" date="2018-10" db="EMBL/GenBank/DDBJ databases">
        <title>Effector identification in a new, highly contiguous assembly of the strawberry crown rot pathogen Phytophthora cactorum.</title>
        <authorList>
            <person name="Armitage A.D."/>
            <person name="Nellist C.F."/>
            <person name="Bates H."/>
            <person name="Vickerstaff R.J."/>
            <person name="Harrison R.J."/>
        </authorList>
    </citation>
    <scope>NUCLEOTIDE SEQUENCE</scope>
    <source>
        <strain evidence="1">15-7</strain>
        <strain evidence="2">4040</strain>
        <strain evidence="3">P415</strain>
    </source>
</reference>
<dbReference type="VEuPathDB" id="FungiDB:PC110_g11832"/>
<sequence>VAQVVDTEVFWSSTEQEEAVRKATNAAYERLVKPEGLRKRDKLAHMFSGKPKTGKLQAVR</sequence>
<dbReference type="AlphaFoldDB" id="A0A8T1F497"/>
<dbReference type="Proteomes" id="UP000697107">
    <property type="component" value="Unassembled WGS sequence"/>
</dbReference>
<evidence type="ECO:0000313" key="2">
    <source>
        <dbReference type="EMBL" id="KAG2895831.1"/>
    </source>
</evidence>
<gene>
    <name evidence="1" type="ORF">PC113_g20807</name>
    <name evidence="2" type="ORF">PC117_g23137</name>
    <name evidence="3" type="ORF">PC118_g20921</name>
</gene>
<organism evidence="3 4">
    <name type="scientific">Phytophthora cactorum</name>
    <dbReference type="NCBI Taxonomy" id="29920"/>
    <lineage>
        <taxon>Eukaryota</taxon>
        <taxon>Sar</taxon>
        <taxon>Stramenopiles</taxon>
        <taxon>Oomycota</taxon>
        <taxon>Peronosporomycetes</taxon>
        <taxon>Peronosporales</taxon>
        <taxon>Peronosporaceae</taxon>
        <taxon>Phytophthora</taxon>
    </lineage>
</organism>
<proteinExistence type="predicted"/>
<name>A0A8T1F497_9STRA</name>
<dbReference type="EMBL" id="RCML01001340">
    <property type="protein sequence ID" value="KAG2963389.1"/>
    <property type="molecule type" value="Genomic_DNA"/>
</dbReference>
<evidence type="ECO:0000313" key="3">
    <source>
        <dbReference type="EMBL" id="KAG2963389.1"/>
    </source>
</evidence>
<protein>
    <submittedName>
        <fullName evidence="3">Uncharacterized protein</fullName>
    </submittedName>
</protein>
<dbReference type="EMBL" id="RCMG01001252">
    <property type="protein sequence ID" value="KAG2832117.1"/>
    <property type="molecule type" value="Genomic_DNA"/>
</dbReference>
<evidence type="ECO:0000313" key="4">
    <source>
        <dbReference type="Proteomes" id="UP000697107"/>
    </source>
</evidence>
<comment type="caution">
    <text evidence="3">The sequence shown here is derived from an EMBL/GenBank/DDBJ whole genome shotgun (WGS) entry which is preliminary data.</text>
</comment>
<accession>A0A8T1F497</accession>
<feature type="non-terminal residue" evidence="3">
    <location>
        <position position="1"/>
    </location>
</feature>
<dbReference type="EMBL" id="RCMK01001366">
    <property type="protein sequence ID" value="KAG2895831.1"/>
    <property type="molecule type" value="Genomic_DNA"/>
</dbReference>
<evidence type="ECO:0000313" key="1">
    <source>
        <dbReference type="EMBL" id="KAG2832117.1"/>
    </source>
</evidence>
<dbReference type="Proteomes" id="UP000736787">
    <property type="component" value="Unassembled WGS sequence"/>
</dbReference>
<dbReference type="Proteomes" id="UP000735874">
    <property type="component" value="Unassembled WGS sequence"/>
</dbReference>